<evidence type="ECO:0000256" key="8">
    <source>
        <dbReference type="RuleBase" id="RU000356"/>
    </source>
</evidence>
<dbReference type="GO" id="GO:0046872">
    <property type="term" value="F:metal ion binding"/>
    <property type="evidence" value="ECO:0007669"/>
    <property type="project" value="UniProtKB-KW"/>
</dbReference>
<protein>
    <recommendedName>
        <fullName evidence="1">Globin</fullName>
    </recommendedName>
    <alternativeName>
        <fullName evidence="7">Myoglobin</fullName>
    </alternativeName>
</protein>
<accession>A0AAE1E441</accession>
<dbReference type="AlphaFoldDB" id="A0AAE1E441"/>
<keyword evidence="2 8" id="KW-0813">Transport</keyword>
<evidence type="ECO:0000256" key="6">
    <source>
        <dbReference type="ARBA" id="ARBA00023179"/>
    </source>
</evidence>
<keyword evidence="8" id="KW-0561">Oxygen transport</keyword>
<sequence>MTSSVTPLKQLKAQSDVCPVTGLTLRERNLLVNSFKALGKDGLNTVATSLLAWSVENIEGMRDKFVQPGAENSCFSKLLQEENFAAHSLVVMLSLDSLVGLVHKPDKLLATMADILLSHVHRNEGAVQVEYFNRFAHKFSKYIQQQRHLDADDEEVLVWDKFMTSLVKAADRVITKKSPAHLELRVVGPRSCCTLMKRTSRGTGGTAGTGDRRPPNSPTAKLWFKVQLAWQRWAFGLGGFKDKHRE</sequence>
<keyword evidence="3 8" id="KW-0349">Heme</keyword>
<evidence type="ECO:0000256" key="4">
    <source>
        <dbReference type="ARBA" id="ARBA00022723"/>
    </source>
</evidence>
<name>A0AAE1E441_9GAST</name>
<keyword evidence="4" id="KW-0479">Metal-binding</keyword>
<evidence type="ECO:0000256" key="9">
    <source>
        <dbReference type="SAM" id="MobiDB-lite"/>
    </source>
</evidence>
<feature type="region of interest" description="Disordered" evidence="9">
    <location>
        <begin position="197"/>
        <end position="217"/>
    </location>
</feature>
<keyword evidence="12" id="KW-1185">Reference proteome</keyword>
<feature type="domain" description="Globin" evidence="10">
    <location>
        <begin position="78"/>
        <end position="169"/>
    </location>
</feature>
<dbReference type="Pfam" id="PF00042">
    <property type="entry name" value="Globin"/>
    <property type="match status" value="1"/>
</dbReference>
<dbReference type="GO" id="GO:0005344">
    <property type="term" value="F:oxygen carrier activity"/>
    <property type="evidence" value="ECO:0007669"/>
    <property type="project" value="UniProtKB-KW"/>
</dbReference>
<dbReference type="InterPro" id="IPR000971">
    <property type="entry name" value="Globin"/>
</dbReference>
<keyword evidence="6" id="KW-0514">Muscle protein</keyword>
<dbReference type="GO" id="GO:0020037">
    <property type="term" value="F:heme binding"/>
    <property type="evidence" value="ECO:0007669"/>
    <property type="project" value="InterPro"/>
</dbReference>
<evidence type="ECO:0000313" key="12">
    <source>
        <dbReference type="Proteomes" id="UP001283361"/>
    </source>
</evidence>
<evidence type="ECO:0000313" key="11">
    <source>
        <dbReference type="EMBL" id="KAK3793694.1"/>
    </source>
</evidence>
<dbReference type="CDD" id="cd01040">
    <property type="entry name" value="Mb-like"/>
    <property type="match status" value="1"/>
</dbReference>
<comment type="caution">
    <text evidence="11">The sequence shown here is derived from an EMBL/GenBank/DDBJ whole genome shotgun (WGS) entry which is preliminary data.</text>
</comment>
<evidence type="ECO:0000256" key="2">
    <source>
        <dbReference type="ARBA" id="ARBA00022448"/>
    </source>
</evidence>
<dbReference type="InterPro" id="IPR044399">
    <property type="entry name" value="Mb-like_M"/>
</dbReference>
<dbReference type="Proteomes" id="UP001283361">
    <property type="component" value="Unassembled WGS sequence"/>
</dbReference>
<evidence type="ECO:0000256" key="5">
    <source>
        <dbReference type="ARBA" id="ARBA00023004"/>
    </source>
</evidence>
<dbReference type="InterPro" id="IPR012292">
    <property type="entry name" value="Globin/Proto"/>
</dbReference>
<evidence type="ECO:0000256" key="1">
    <source>
        <dbReference type="ARBA" id="ARBA00013895"/>
    </source>
</evidence>
<dbReference type="GO" id="GO:0019825">
    <property type="term" value="F:oxygen binding"/>
    <property type="evidence" value="ECO:0007669"/>
    <property type="project" value="InterPro"/>
</dbReference>
<reference evidence="11" key="1">
    <citation type="journal article" date="2023" name="G3 (Bethesda)">
        <title>A reference genome for the long-term kleptoplast-retaining sea slug Elysia crispata morphotype clarki.</title>
        <authorList>
            <person name="Eastman K.E."/>
            <person name="Pendleton A.L."/>
            <person name="Shaikh M.A."/>
            <person name="Suttiyut T."/>
            <person name="Ogas R."/>
            <person name="Tomko P."/>
            <person name="Gavelis G."/>
            <person name="Widhalm J.R."/>
            <person name="Wisecaver J.H."/>
        </authorList>
    </citation>
    <scope>NUCLEOTIDE SEQUENCE</scope>
    <source>
        <strain evidence="11">ECLA1</strain>
    </source>
</reference>
<evidence type="ECO:0000256" key="7">
    <source>
        <dbReference type="ARBA" id="ARBA00030087"/>
    </source>
</evidence>
<dbReference type="InterPro" id="IPR009050">
    <property type="entry name" value="Globin-like_sf"/>
</dbReference>
<dbReference type="SUPFAM" id="SSF46458">
    <property type="entry name" value="Globin-like"/>
    <property type="match status" value="1"/>
</dbReference>
<keyword evidence="5" id="KW-0408">Iron</keyword>
<evidence type="ECO:0000256" key="3">
    <source>
        <dbReference type="ARBA" id="ARBA00022617"/>
    </source>
</evidence>
<gene>
    <name evidence="11" type="ORF">RRG08_015391</name>
</gene>
<dbReference type="EMBL" id="JAWDGP010001181">
    <property type="protein sequence ID" value="KAK3793694.1"/>
    <property type="molecule type" value="Genomic_DNA"/>
</dbReference>
<evidence type="ECO:0000259" key="10">
    <source>
        <dbReference type="Pfam" id="PF00042"/>
    </source>
</evidence>
<organism evidence="11 12">
    <name type="scientific">Elysia crispata</name>
    <name type="common">lettuce slug</name>
    <dbReference type="NCBI Taxonomy" id="231223"/>
    <lineage>
        <taxon>Eukaryota</taxon>
        <taxon>Metazoa</taxon>
        <taxon>Spiralia</taxon>
        <taxon>Lophotrochozoa</taxon>
        <taxon>Mollusca</taxon>
        <taxon>Gastropoda</taxon>
        <taxon>Heterobranchia</taxon>
        <taxon>Euthyneura</taxon>
        <taxon>Panpulmonata</taxon>
        <taxon>Sacoglossa</taxon>
        <taxon>Placobranchoidea</taxon>
        <taxon>Plakobranchidae</taxon>
        <taxon>Elysia</taxon>
    </lineage>
</organism>
<dbReference type="Gene3D" id="1.10.490.10">
    <property type="entry name" value="Globins"/>
    <property type="match status" value="1"/>
</dbReference>
<comment type="similarity">
    <text evidence="8">Belongs to the globin family.</text>
</comment>
<proteinExistence type="inferred from homology"/>